<accession>A0A1I7Z4R7</accession>
<dbReference type="SUPFAM" id="SSF52833">
    <property type="entry name" value="Thioredoxin-like"/>
    <property type="match status" value="4"/>
</dbReference>
<dbReference type="GO" id="GO:0003810">
    <property type="term" value="F:protein-glutamine gamma-glutamyltransferase activity"/>
    <property type="evidence" value="ECO:0007669"/>
    <property type="project" value="UniProtKB-ARBA"/>
</dbReference>
<dbReference type="FunFam" id="3.40.30.10:FF:000027">
    <property type="entry name" value="protein disulfide-isomerase A2"/>
    <property type="match status" value="1"/>
</dbReference>
<evidence type="ECO:0000256" key="13">
    <source>
        <dbReference type="RuleBase" id="RU361130"/>
    </source>
</evidence>
<dbReference type="NCBIfam" id="TIGR01130">
    <property type="entry name" value="ER_PDI_fam"/>
    <property type="match status" value="1"/>
</dbReference>
<keyword evidence="10 11" id="KW-0676">Redox-active center</keyword>
<dbReference type="GO" id="GO:0034976">
    <property type="term" value="P:response to endoplasmic reticulum stress"/>
    <property type="evidence" value="ECO:0007669"/>
    <property type="project" value="TreeGrafter"/>
</dbReference>
<protein>
    <recommendedName>
        <fullName evidence="4 13">Protein disulfide-isomerase</fullName>
        <ecNumber evidence="4 13">5.3.4.1</ecNumber>
    </recommendedName>
</protein>
<dbReference type="CDD" id="cd02961">
    <property type="entry name" value="PDI_a_family"/>
    <property type="match status" value="1"/>
</dbReference>
<evidence type="ECO:0000313" key="17">
    <source>
        <dbReference type="WBParaSite" id="L893_g22769.t1"/>
    </source>
</evidence>
<dbReference type="FunFam" id="3.40.30.10:FF:000030">
    <property type="entry name" value="Protein disulfide-isomerase"/>
    <property type="match status" value="1"/>
</dbReference>
<dbReference type="PROSITE" id="PS51352">
    <property type="entry name" value="THIOREDOXIN_2"/>
    <property type="match status" value="2"/>
</dbReference>
<comment type="subcellular location">
    <subcellularLocation>
        <location evidence="2">Endoplasmic reticulum lumen</location>
    </subcellularLocation>
</comment>
<evidence type="ECO:0000313" key="16">
    <source>
        <dbReference type="Proteomes" id="UP000095287"/>
    </source>
</evidence>
<feature type="disulfide bond" description="Redox-active" evidence="11">
    <location>
        <begin position="445"/>
        <end position="448"/>
    </location>
</feature>
<feature type="region of interest" description="Disordered" evidence="14">
    <location>
        <begin position="519"/>
        <end position="548"/>
    </location>
</feature>
<dbReference type="WBParaSite" id="L893_g22769.t1">
    <property type="protein sequence ID" value="L893_g22769.t1"/>
    <property type="gene ID" value="L893_g22769"/>
</dbReference>
<dbReference type="PANTHER" id="PTHR18929">
    <property type="entry name" value="PROTEIN DISULFIDE ISOMERASE"/>
    <property type="match status" value="1"/>
</dbReference>
<dbReference type="InterPro" id="IPR013766">
    <property type="entry name" value="Thioredoxin_domain"/>
</dbReference>
<dbReference type="PANTHER" id="PTHR18929:SF240">
    <property type="entry name" value="PROTEIN DISULFIDE-ISOMERASE"/>
    <property type="match status" value="1"/>
</dbReference>
<comment type="catalytic activity">
    <reaction evidence="1 13">
        <text>Catalyzes the rearrangement of -S-S- bonds in proteins.</text>
        <dbReference type="EC" id="5.3.4.1"/>
    </reaction>
</comment>
<keyword evidence="9 13" id="KW-0413">Isomerase</keyword>
<evidence type="ECO:0000256" key="3">
    <source>
        <dbReference type="ARBA" id="ARBA00006347"/>
    </source>
</evidence>
<feature type="domain" description="Thioredoxin" evidence="15">
    <location>
        <begin position="381"/>
        <end position="522"/>
    </location>
</feature>
<dbReference type="PRINTS" id="PR00421">
    <property type="entry name" value="THIOREDOXIN"/>
</dbReference>
<feature type="disulfide bond" description="Redox-active" evidence="11">
    <location>
        <begin position="104"/>
        <end position="107"/>
    </location>
</feature>
<evidence type="ECO:0000256" key="5">
    <source>
        <dbReference type="ARBA" id="ARBA00022729"/>
    </source>
</evidence>
<dbReference type="CDD" id="cd02982">
    <property type="entry name" value="PDI_b'_family"/>
    <property type="match status" value="1"/>
</dbReference>
<dbReference type="FunFam" id="3.40.30.10:FF:000042">
    <property type="entry name" value="protein disulfide-isomerase A2"/>
    <property type="match status" value="1"/>
</dbReference>
<evidence type="ECO:0000256" key="1">
    <source>
        <dbReference type="ARBA" id="ARBA00001182"/>
    </source>
</evidence>
<evidence type="ECO:0000256" key="12">
    <source>
        <dbReference type="RuleBase" id="RU004208"/>
    </source>
</evidence>
<reference evidence="17" key="1">
    <citation type="submission" date="2016-11" db="UniProtKB">
        <authorList>
            <consortium name="WormBaseParasite"/>
        </authorList>
    </citation>
    <scope>IDENTIFICATION</scope>
</reference>
<name>A0A1I7Z4R7_9BILA</name>
<evidence type="ECO:0000256" key="9">
    <source>
        <dbReference type="ARBA" id="ARBA00023235"/>
    </source>
</evidence>
<evidence type="ECO:0000256" key="8">
    <source>
        <dbReference type="ARBA" id="ARBA00023157"/>
    </source>
</evidence>
<keyword evidence="5" id="KW-0732">Signal</keyword>
<dbReference type="PROSITE" id="PS00194">
    <property type="entry name" value="THIOREDOXIN_1"/>
    <property type="match status" value="2"/>
</dbReference>
<feature type="compositionally biased region" description="Basic and acidic residues" evidence="14">
    <location>
        <begin position="519"/>
        <end position="536"/>
    </location>
</feature>
<keyword evidence="7" id="KW-0256">Endoplasmic reticulum</keyword>
<evidence type="ECO:0000256" key="11">
    <source>
        <dbReference type="PIRSR" id="PIRSR605792-51"/>
    </source>
</evidence>
<sequence length="548" mass="61076">MTLQCPRVRDCTFSRPIGVGRRGLSQPIEKTHGVRKQSTKARICIAHSPSSAMFKLVVTALLLVSAFAVEVEEEDNVLVLTKDNFDEVIKTHEFILVEFYAPWCGHCKALAPEYAKAATQLKEEESDIKLGKLDATIHGDVASNFEVRGYPTLKLFRNGKPSEYGGGRDQASIVAWLKKKTGPVAKELKTAEDVKDFQESADVVVVGHFEKADSADAKTFLEVAASVDDIPFGIVSDKDAAKELELTKEGVVLLKKFDEGRNAFDGELSVDALKTFIQASRLPLVSEFTQETASVIFGGEIKSHNLLFISKESSEFEKLEGEFRAAAKEFKGKVLFVYINTDIEDNARIMEFFGLKKTDLPAIRLISLEEDMTKYKPDFEEITTENVVKFTTTYLNGELKAHLMSEEIPEDWDKNPVKVLVGKNFDQVAKDTKKSVLVEFYAPWCGHCKQLAPTWDKLGEKYKDHESIVIAKMDATANEVEDVKIQSFPTIKFFPAGSNKVVDYTGDRTIEGFSKFLESEGKDGAGLSDSEKAAKEAEEEEETEHTEL</sequence>
<organism evidence="16 17">
    <name type="scientific">Steinernema glaseri</name>
    <dbReference type="NCBI Taxonomy" id="37863"/>
    <lineage>
        <taxon>Eukaryota</taxon>
        <taxon>Metazoa</taxon>
        <taxon>Ecdysozoa</taxon>
        <taxon>Nematoda</taxon>
        <taxon>Chromadorea</taxon>
        <taxon>Rhabditida</taxon>
        <taxon>Tylenchina</taxon>
        <taxon>Panagrolaimomorpha</taxon>
        <taxon>Strongyloidoidea</taxon>
        <taxon>Steinernematidae</taxon>
        <taxon>Steinernema</taxon>
    </lineage>
</organism>
<dbReference type="Pfam" id="PF00085">
    <property type="entry name" value="Thioredoxin"/>
    <property type="match status" value="2"/>
</dbReference>
<dbReference type="FunFam" id="3.40.30.10:FF:000023">
    <property type="entry name" value="Protein disulfide-isomerase"/>
    <property type="match status" value="1"/>
</dbReference>
<dbReference type="InterPro" id="IPR005792">
    <property type="entry name" value="Prot_disulphide_isomerase"/>
</dbReference>
<dbReference type="InterPro" id="IPR017937">
    <property type="entry name" value="Thioredoxin_CS"/>
</dbReference>
<dbReference type="CDD" id="cd02995">
    <property type="entry name" value="PDI_a_PDI_a'_C"/>
    <property type="match status" value="1"/>
</dbReference>
<dbReference type="GO" id="GO:0006457">
    <property type="term" value="P:protein folding"/>
    <property type="evidence" value="ECO:0007669"/>
    <property type="project" value="TreeGrafter"/>
</dbReference>
<dbReference type="EC" id="5.3.4.1" evidence="4 13"/>
<feature type="compositionally biased region" description="Acidic residues" evidence="14">
    <location>
        <begin position="537"/>
        <end position="548"/>
    </location>
</feature>
<dbReference type="Proteomes" id="UP000095287">
    <property type="component" value="Unplaced"/>
</dbReference>
<dbReference type="GO" id="GO:0003756">
    <property type="term" value="F:protein disulfide isomerase activity"/>
    <property type="evidence" value="ECO:0007669"/>
    <property type="project" value="UniProtKB-EC"/>
</dbReference>
<evidence type="ECO:0000256" key="4">
    <source>
        <dbReference type="ARBA" id="ARBA00012723"/>
    </source>
</evidence>
<keyword evidence="16" id="KW-1185">Reference proteome</keyword>
<dbReference type="NCBIfam" id="TIGR01126">
    <property type="entry name" value="pdi_dom"/>
    <property type="match status" value="2"/>
</dbReference>
<dbReference type="InterPro" id="IPR036249">
    <property type="entry name" value="Thioredoxin-like_sf"/>
</dbReference>
<comment type="similarity">
    <text evidence="3 12">Belongs to the protein disulfide isomerase family.</text>
</comment>
<dbReference type="Pfam" id="PF13848">
    <property type="entry name" value="Thioredoxin_6"/>
    <property type="match status" value="1"/>
</dbReference>
<dbReference type="InterPro" id="IPR005788">
    <property type="entry name" value="PDI_thioredoxin-like_dom"/>
</dbReference>
<keyword evidence="8 11" id="KW-1015">Disulfide bond</keyword>
<keyword evidence="6" id="KW-0677">Repeat</keyword>
<evidence type="ECO:0000256" key="7">
    <source>
        <dbReference type="ARBA" id="ARBA00022824"/>
    </source>
</evidence>
<dbReference type="AlphaFoldDB" id="A0A1I7Z4R7"/>
<dbReference type="Gene3D" id="3.40.30.10">
    <property type="entry name" value="Glutaredoxin"/>
    <property type="match status" value="4"/>
</dbReference>
<evidence type="ECO:0000256" key="14">
    <source>
        <dbReference type="SAM" id="MobiDB-lite"/>
    </source>
</evidence>
<evidence type="ECO:0000259" key="15">
    <source>
        <dbReference type="PROSITE" id="PS51352"/>
    </source>
</evidence>
<dbReference type="CDD" id="cd02981">
    <property type="entry name" value="PDI_b_family"/>
    <property type="match status" value="1"/>
</dbReference>
<evidence type="ECO:0000256" key="10">
    <source>
        <dbReference type="ARBA" id="ARBA00023284"/>
    </source>
</evidence>
<dbReference type="GO" id="GO:0005788">
    <property type="term" value="C:endoplasmic reticulum lumen"/>
    <property type="evidence" value="ECO:0007669"/>
    <property type="project" value="UniProtKB-SubCell"/>
</dbReference>
<proteinExistence type="inferred from homology"/>
<evidence type="ECO:0000256" key="6">
    <source>
        <dbReference type="ARBA" id="ARBA00022737"/>
    </source>
</evidence>
<feature type="domain" description="Thioredoxin" evidence="15">
    <location>
        <begin position="60"/>
        <end position="182"/>
    </location>
</feature>
<evidence type="ECO:0000256" key="2">
    <source>
        <dbReference type="ARBA" id="ARBA00004319"/>
    </source>
</evidence>